<proteinExistence type="predicted"/>
<evidence type="ECO:0000259" key="1">
    <source>
        <dbReference type="PROSITE" id="PS51750"/>
    </source>
</evidence>
<dbReference type="PANTHER" id="PTHR36180:SF2">
    <property type="entry name" value="BRO FAMILY PROTEIN"/>
    <property type="match status" value="1"/>
</dbReference>
<organism evidence="2 3">
    <name type="scientific">Clostridium brassicae</name>
    <dbReference type="NCBI Taxonomy" id="2999072"/>
    <lineage>
        <taxon>Bacteria</taxon>
        <taxon>Bacillati</taxon>
        <taxon>Bacillota</taxon>
        <taxon>Clostridia</taxon>
        <taxon>Eubacteriales</taxon>
        <taxon>Clostridiaceae</taxon>
        <taxon>Clostridium</taxon>
    </lineage>
</organism>
<feature type="domain" description="Bro-N" evidence="1">
    <location>
        <begin position="1"/>
        <end position="112"/>
    </location>
</feature>
<reference evidence="2" key="1">
    <citation type="submission" date="2022-12" db="EMBL/GenBank/DDBJ databases">
        <title>Clostridium sp. nov., isolated from industrial wastewater.</title>
        <authorList>
            <person name="Jiayan W."/>
        </authorList>
    </citation>
    <scope>NUCLEOTIDE SEQUENCE</scope>
    <source>
        <strain evidence="2">ZC22-4</strain>
    </source>
</reference>
<evidence type="ECO:0000313" key="2">
    <source>
        <dbReference type="EMBL" id="MCY6957892.1"/>
    </source>
</evidence>
<dbReference type="InterPro" id="IPR003497">
    <property type="entry name" value="BRO_N_domain"/>
</dbReference>
<accession>A0ABT4D6H2</accession>
<sequence>MSNNLMVFENNNVEVFELNGKILFNPYNVGKCLELSESRVRDYLASMNEKQCIKLTNSIVGNADIRKLHNTGEKFLTESGVYKLIFKSNKPNAEKFQDWVTDEVLPTLRKEGAYITEKANPNMLRKKANEIESTQTINEALNIVLPILQKAKVSPESLALTTKEFYKKAGINLPIDINAEEHYLTVTDLAEYCGMYTKNDKPATQALSCILKEIPIADSEKKIVWEQKGNWQGSTVKYKKSLIDKIAEWVGKHGFPTKIKTDKRTYTVKYEQMNIYKKFA</sequence>
<dbReference type="Pfam" id="PF02498">
    <property type="entry name" value="Bro-N"/>
    <property type="match status" value="1"/>
</dbReference>
<name>A0ABT4D6H2_9CLOT</name>
<dbReference type="RefSeq" id="WP_268060294.1">
    <property type="nucleotide sequence ID" value="NZ_JAPQFJ010000003.1"/>
</dbReference>
<dbReference type="Proteomes" id="UP001144612">
    <property type="component" value="Unassembled WGS sequence"/>
</dbReference>
<dbReference type="EMBL" id="JAPQFJ010000003">
    <property type="protein sequence ID" value="MCY6957892.1"/>
    <property type="molecule type" value="Genomic_DNA"/>
</dbReference>
<evidence type="ECO:0000313" key="3">
    <source>
        <dbReference type="Proteomes" id="UP001144612"/>
    </source>
</evidence>
<dbReference type="PROSITE" id="PS51750">
    <property type="entry name" value="BRO_N"/>
    <property type="match status" value="1"/>
</dbReference>
<keyword evidence="3" id="KW-1185">Reference proteome</keyword>
<comment type="caution">
    <text evidence="2">The sequence shown here is derived from an EMBL/GenBank/DDBJ whole genome shotgun (WGS) entry which is preliminary data.</text>
</comment>
<dbReference type="SMART" id="SM01040">
    <property type="entry name" value="Bro-N"/>
    <property type="match status" value="1"/>
</dbReference>
<protein>
    <submittedName>
        <fullName evidence="2">Bro-N domain-containing protein</fullName>
    </submittedName>
</protein>
<gene>
    <name evidence="2" type="ORF">OW729_04650</name>
</gene>
<dbReference type="PANTHER" id="PTHR36180">
    <property type="entry name" value="DNA-BINDING PROTEIN-RELATED-RELATED"/>
    <property type="match status" value="1"/>
</dbReference>